<proteinExistence type="predicted"/>
<accession>A0ABZ1CHZ5</accession>
<evidence type="ECO:0000313" key="2">
    <source>
        <dbReference type="EMBL" id="WRQ89880.1"/>
    </source>
</evidence>
<feature type="transmembrane region" description="Helical" evidence="1">
    <location>
        <begin position="7"/>
        <end position="29"/>
    </location>
</feature>
<organism evidence="2 3">
    <name type="scientific">Actomonas aquatica</name>
    <dbReference type="NCBI Taxonomy" id="2866162"/>
    <lineage>
        <taxon>Bacteria</taxon>
        <taxon>Pseudomonadati</taxon>
        <taxon>Verrucomicrobiota</taxon>
        <taxon>Opitutia</taxon>
        <taxon>Opitutales</taxon>
        <taxon>Opitutaceae</taxon>
        <taxon>Actomonas</taxon>
    </lineage>
</organism>
<evidence type="ECO:0000313" key="3">
    <source>
        <dbReference type="Proteomes" id="UP000738431"/>
    </source>
</evidence>
<keyword evidence="3" id="KW-1185">Reference proteome</keyword>
<feature type="transmembrane region" description="Helical" evidence="1">
    <location>
        <begin position="35"/>
        <end position="51"/>
    </location>
</feature>
<evidence type="ECO:0000256" key="1">
    <source>
        <dbReference type="SAM" id="Phobius"/>
    </source>
</evidence>
<reference evidence="2 3" key="1">
    <citation type="submission" date="2021-08" db="EMBL/GenBank/DDBJ databases">
        <authorList>
            <person name="Zhang D."/>
            <person name="Zhang A."/>
            <person name="Wang L."/>
        </authorList>
    </citation>
    <scope>NUCLEOTIDE SEQUENCE [LARGE SCALE GENOMIC DNA]</scope>
    <source>
        <strain evidence="2 3">WL0086</strain>
    </source>
</reference>
<name>A0ABZ1CHZ5_9BACT</name>
<keyword evidence="1" id="KW-1133">Transmembrane helix</keyword>
<dbReference type="EMBL" id="CP139781">
    <property type="protein sequence ID" value="WRQ89880.1"/>
    <property type="molecule type" value="Genomic_DNA"/>
</dbReference>
<dbReference type="RefSeq" id="WP_221032337.1">
    <property type="nucleotide sequence ID" value="NZ_CP139781.1"/>
</dbReference>
<keyword evidence="1" id="KW-0472">Membrane</keyword>
<protein>
    <submittedName>
        <fullName evidence="2">Uncharacterized protein</fullName>
    </submittedName>
</protein>
<gene>
    <name evidence="2" type="ORF">K1X11_010725</name>
</gene>
<sequence length="59" mass="6238">MNNQNIIYALIGASTVALAWIATAAVSAITVNAAFAAYVIAAVLLLIWQDYRNSAKALK</sequence>
<reference evidence="2 3" key="2">
    <citation type="submission" date="2023-12" db="EMBL/GenBank/DDBJ databases">
        <title>Description of an unclassified Opitutus bacterium of Verrucomicrobiota.</title>
        <authorList>
            <person name="Zhang D.-F."/>
        </authorList>
    </citation>
    <scope>NUCLEOTIDE SEQUENCE [LARGE SCALE GENOMIC DNA]</scope>
    <source>
        <strain evidence="2 3">WL0086</strain>
    </source>
</reference>
<keyword evidence="1" id="KW-0812">Transmembrane</keyword>
<dbReference type="Proteomes" id="UP000738431">
    <property type="component" value="Chromosome"/>
</dbReference>